<evidence type="ECO:0000256" key="8">
    <source>
        <dbReference type="ARBA" id="ARBA00022490"/>
    </source>
</evidence>
<dbReference type="FunFam" id="2.70.98.10:FF:000003">
    <property type="entry name" value="Aldose 1-epimerase"/>
    <property type="match status" value="1"/>
</dbReference>
<dbReference type="CDD" id="cd09019">
    <property type="entry name" value="galactose_mutarotase_like"/>
    <property type="match status" value="1"/>
</dbReference>
<accession>Q028V2</accession>
<evidence type="ECO:0000256" key="9">
    <source>
        <dbReference type="ARBA" id="ARBA00022553"/>
    </source>
</evidence>
<dbReference type="InterPro" id="IPR047215">
    <property type="entry name" value="Galactose_mutarotase-like"/>
</dbReference>
<evidence type="ECO:0000256" key="5">
    <source>
        <dbReference type="ARBA" id="ARBA00011245"/>
    </source>
</evidence>
<dbReference type="Gene3D" id="2.70.98.10">
    <property type="match status" value="1"/>
</dbReference>
<dbReference type="PROSITE" id="PS00545">
    <property type="entry name" value="ALDOSE_1_EPIMERASE"/>
    <property type="match status" value="1"/>
</dbReference>
<dbReference type="KEGG" id="sus:Acid_1458"/>
<protein>
    <recommendedName>
        <fullName evidence="7 12">Aldose 1-epimerase</fullName>
        <ecNumber evidence="6 12">5.1.3.3</ecNumber>
    </recommendedName>
</protein>
<dbReference type="InterPro" id="IPR008183">
    <property type="entry name" value="Aldose_1/G6P_1-epimerase"/>
</dbReference>
<evidence type="ECO:0000256" key="4">
    <source>
        <dbReference type="ARBA" id="ARBA00006206"/>
    </source>
</evidence>
<keyword evidence="16" id="KW-0732">Signal</keyword>
<evidence type="ECO:0000256" key="14">
    <source>
        <dbReference type="PIRSR" id="PIRSR005096-2"/>
    </source>
</evidence>
<dbReference type="GO" id="GO:0004034">
    <property type="term" value="F:aldose 1-epimerase activity"/>
    <property type="evidence" value="ECO:0007669"/>
    <property type="project" value="UniProtKB-EC"/>
</dbReference>
<organism evidence="17">
    <name type="scientific">Solibacter usitatus (strain Ellin6076)</name>
    <dbReference type="NCBI Taxonomy" id="234267"/>
    <lineage>
        <taxon>Bacteria</taxon>
        <taxon>Pseudomonadati</taxon>
        <taxon>Acidobacteriota</taxon>
        <taxon>Terriglobia</taxon>
        <taxon>Bryobacterales</taxon>
        <taxon>Solibacteraceae</taxon>
        <taxon>Candidatus Solibacter</taxon>
    </lineage>
</organism>
<dbReference type="PANTHER" id="PTHR10091:SF0">
    <property type="entry name" value="GALACTOSE MUTAROTASE"/>
    <property type="match status" value="1"/>
</dbReference>
<feature type="chain" id="PRO_5004163932" description="Aldose 1-epimerase" evidence="16">
    <location>
        <begin position="24"/>
        <end position="383"/>
    </location>
</feature>
<reference evidence="17" key="1">
    <citation type="submission" date="2006-10" db="EMBL/GenBank/DDBJ databases">
        <title>Complete sequence of Solibacter usitatus Ellin6076.</title>
        <authorList>
            <consortium name="US DOE Joint Genome Institute"/>
            <person name="Copeland A."/>
            <person name="Lucas S."/>
            <person name="Lapidus A."/>
            <person name="Barry K."/>
            <person name="Detter J.C."/>
            <person name="Glavina del Rio T."/>
            <person name="Hammon N."/>
            <person name="Israni S."/>
            <person name="Dalin E."/>
            <person name="Tice H."/>
            <person name="Pitluck S."/>
            <person name="Thompson L.S."/>
            <person name="Brettin T."/>
            <person name="Bruce D."/>
            <person name="Han C."/>
            <person name="Tapia R."/>
            <person name="Gilna P."/>
            <person name="Schmutz J."/>
            <person name="Larimer F."/>
            <person name="Land M."/>
            <person name="Hauser L."/>
            <person name="Kyrpides N."/>
            <person name="Mikhailova N."/>
            <person name="Janssen P.H."/>
            <person name="Kuske C.R."/>
            <person name="Richardson P."/>
        </authorList>
    </citation>
    <scope>NUCLEOTIDE SEQUENCE</scope>
    <source>
        <strain evidence="17">Ellin6076</strain>
    </source>
</reference>
<dbReference type="PROSITE" id="PS51257">
    <property type="entry name" value="PROKAR_LIPOPROTEIN"/>
    <property type="match status" value="1"/>
</dbReference>
<feature type="binding site" evidence="14">
    <location>
        <position position="286"/>
    </location>
    <ligand>
        <name>beta-D-galactose</name>
        <dbReference type="ChEBI" id="CHEBI:27667"/>
    </ligand>
</feature>
<evidence type="ECO:0000256" key="16">
    <source>
        <dbReference type="SAM" id="SignalP"/>
    </source>
</evidence>
<feature type="binding site" evidence="15">
    <location>
        <begin position="114"/>
        <end position="115"/>
    </location>
    <ligand>
        <name>beta-D-galactose</name>
        <dbReference type="ChEBI" id="CHEBI:27667"/>
    </ligand>
</feature>
<comment type="catalytic activity">
    <reaction evidence="1 12">
        <text>alpha-D-glucose = beta-D-glucose</text>
        <dbReference type="Rhea" id="RHEA:10264"/>
        <dbReference type="ChEBI" id="CHEBI:15903"/>
        <dbReference type="ChEBI" id="CHEBI:17925"/>
        <dbReference type="EC" id="5.1.3.3"/>
    </reaction>
</comment>
<comment type="similarity">
    <text evidence="4 12">Belongs to the aldose epimerase family.</text>
</comment>
<dbReference type="HOGENOM" id="CLU_031753_2_0_0"/>
<dbReference type="AlphaFoldDB" id="Q028V2"/>
<comment type="subunit">
    <text evidence="5">Monomer.</text>
</comment>
<dbReference type="InterPro" id="IPR018052">
    <property type="entry name" value="Ald1_epimerase_CS"/>
</dbReference>
<dbReference type="GO" id="GO:0033499">
    <property type="term" value="P:galactose catabolic process via UDP-galactose, Leloir pathway"/>
    <property type="evidence" value="ECO:0007669"/>
    <property type="project" value="TreeGrafter"/>
</dbReference>
<sequence precursor="true">MSYTRWSMCALLGVITLACFTQACSRKETSAVNAETKPPQPYGKMPDGTPVELYTLTNANGMQAGIITYGGILTSLTAPDKTGKFADVVLGMDDLPGYLKEKDYFGALIGRYGNRIGHAQFTLDGQTYKLPDNNNGATLHGGIKGFDKHVWTAKPVSSPDGQAVELTYVSKDGEEGFPGTLTAKVVYTLTPRNELNIDYTATTDKPTVVNLTNHSYFNLAGPGSGDILSHEVMIAADKFTPVDAILIPTGELKDVKGTPFDFTTMTAIGARINQPDEQLKFGRGYDHNWVLNKGAGGMTKAAEVHEPVTGRTMEVWTTEPGLQFYTGNFLDGTNKAKGKSFDLRGAFCMETQHYPDSPNKPAFPSTELKPGATYHTTTSYRFR</sequence>
<evidence type="ECO:0000256" key="7">
    <source>
        <dbReference type="ARBA" id="ARBA00014165"/>
    </source>
</evidence>
<dbReference type="EMBL" id="CP000473">
    <property type="protein sequence ID" value="ABJ82450.1"/>
    <property type="molecule type" value="Genomic_DNA"/>
</dbReference>
<feature type="active site" description="Proton acceptor" evidence="13">
    <location>
        <position position="350"/>
    </location>
</feature>
<feature type="binding site" evidence="15">
    <location>
        <begin position="214"/>
        <end position="216"/>
    </location>
    <ligand>
        <name>beta-D-galactose</name>
        <dbReference type="ChEBI" id="CHEBI:27667"/>
    </ligand>
</feature>
<dbReference type="GO" id="GO:0006006">
    <property type="term" value="P:glucose metabolic process"/>
    <property type="evidence" value="ECO:0007669"/>
    <property type="project" value="TreeGrafter"/>
</dbReference>
<name>Q028V2_SOLUE</name>
<dbReference type="UniPathway" id="UPA00242"/>
<dbReference type="GO" id="GO:0030246">
    <property type="term" value="F:carbohydrate binding"/>
    <property type="evidence" value="ECO:0007669"/>
    <property type="project" value="InterPro"/>
</dbReference>
<dbReference type="FunCoup" id="Q028V2">
    <property type="interactions" value="370"/>
</dbReference>
<comment type="subcellular location">
    <subcellularLocation>
        <location evidence="2">Cytoplasm</location>
    </subcellularLocation>
</comment>
<evidence type="ECO:0000256" key="6">
    <source>
        <dbReference type="ARBA" id="ARBA00013185"/>
    </source>
</evidence>
<comment type="pathway">
    <text evidence="3 12">Carbohydrate metabolism; hexose metabolism.</text>
</comment>
<dbReference type="NCBIfam" id="NF008277">
    <property type="entry name" value="PRK11055.1"/>
    <property type="match status" value="1"/>
</dbReference>
<keyword evidence="8" id="KW-0963">Cytoplasm</keyword>
<evidence type="ECO:0000256" key="12">
    <source>
        <dbReference type="PIRNR" id="PIRNR005096"/>
    </source>
</evidence>
<keyword evidence="9" id="KW-0597">Phosphoprotein</keyword>
<evidence type="ECO:0000256" key="11">
    <source>
        <dbReference type="ARBA" id="ARBA00023277"/>
    </source>
</evidence>
<feature type="signal peptide" evidence="16">
    <location>
        <begin position="1"/>
        <end position="23"/>
    </location>
</feature>
<dbReference type="STRING" id="234267.Acid_1458"/>
<keyword evidence="11 12" id="KW-0119">Carbohydrate metabolism</keyword>
<dbReference type="EC" id="5.1.3.3" evidence="6 12"/>
<gene>
    <name evidence="17" type="ordered locus">Acid_1458</name>
</gene>
<evidence type="ECO:0000256" key="15">
    <source>
        <dbReference type="PIRSR" id="PIRSR005096-3"/>
    </source>
</evidence>
<dbReference type="SUPFAM" id="SSF74650">
    <property type="entry name" value="Galactose mutarotase-like"/>
    <property type="match status" value="1"/>
</dbReference>
<feature type="active site" description="Proton donor" evidence="13">
    <location>
        <position position="214"/>
    </location>
</feature>
<dbReference type="eggNOG" id="COG2017">
    <property type="taxonomic scope" value="Bacteria"/>
</dbReference>
<dbReference type="PANTHER" id="PTHR10091">
    <property type="entry name" value="ALDOSE-1-EPIMERASE"/>
    <property type="match status" value="1"/>
</dbReference>
<evidence type="ECO:0000313" key="17">
    <source>
        <dbReference type="EMBL" id="ABJ82450.1"/>
    </source>
</evidence>
<evidence type="ECO:0000256" key="1">
    <source>
        <dbReference type="ARBA" id="ARBA00001614"/>
    </source>
</evidence>
<dbReference type="GO" id="GO:0005737">
    <property type="term" value="C:cytoplasm"/>
    <property type="evidence" value="ECO:0007669"/>
    <property type="project" value="UniProtKB-SubCell"/>
</dbReference>
<evidence type="ECO:0000256" key="10">
    <source>
        <dbReference type="ARBA" id="ARBA00023235"/>
    </source>
</evidence>
<dbReference type="InParanoid" id="Q028V2"/>
<proteinExistence type="inferred from homology"/>
<dbReference type="PIRSF" id="PIRSF005096">
    <property type="entry name" value="GALM"/>
    <property type="match status" value="1"/>
</dbReference>
<evidence type="ECO:0000256" key="2">
    <source>
        <dbReference type="ARBA" id="ARBA00004496"/>
    </source>
</evidence>
<dbReference type="InterPro" id="IPR011013">
    <property type="entry name" value="Gal_mutarotase_sf_dom"/>
</dbReference>
<dbReference type="Pfam" id="PF01263">
    <property type="entry name" value="Aldose_epim"/>
    <property type="match status" value="1"/>
</dbReference>
<dbReference type="InterPro" id="IPR014718">
    <property type="entry name" value="GH-type_carb-bd"/>
</dbReference>
<evidence type="ECO:0000256" key="13">
    <source>
        <dbReference type="PIRSR" id="PIRSR005096-1"/>
    </source>
</evidence>
<dbReference type="InterPro" id="IPR015443">
    <property type="entry name" value="Aldose_1-epimerase"/>
</dbReference>
<evidence type="ECO:0000256" key="3">
    <source>
        <dbReference type="ARBA" id="ARBA00005028"/>
    </source>
</evidence>
<keyword evidence="10 12" id="KW-0413">Isomerase</keyword>